<keyword evidence="1" id="KW-1133">Transmembrane helix</keyword>
<dbReference type="AlphaFoldDB" id="A0A820JP22"/>
<feature type="transmembrane region" description="Helical" evidence="1">
    <location>
        <begin position="112"/>
        <end position="136"/>
    </location>
</feature>
<protein>
    <submittedName>
        <fullName evidence="2">Uncharacterized protein</fullName>
    </submittedName>
</protein>
<feature type="non-terminal residue" evidence="2">
    <location>
        <position position="137"/>
    </location>
</feature>
<feature type="transmembrane region" description="Helical" evidence="1">
    <location>
        <begin position="62"/>
        <end position="84"/>
    </location>
</feature>
<dbReference type="Proteomes" id="UP000663868">
    <property type="component" value="Unassembled WGS sequence"/>
</dbReference>
<evidence type="ECO:0000256" key="1">
    <source>
        <dbReference type="SAM" id="Phobius"/>
    </source>
</evidence>
<keyword evidence="1" id="KW-0472">Membrane</keyword>
<gene>
    <name evidence="2" type="ORF">KXQ929_LOCUS47078</name>
</gene>
<organism evidence="2 3">
    <name type="scientific">Adineta steineri</name>
    <dbReference type="NCBI Taxonomy" id="433720"/>
    <lineage>
        <taxon>Eukaryota</taxon>
        <taxon>Metazoa</taxon>
        <taxon>Spiralia</taxon>
        <taxon>Gnathifera</taxon>
        <taxon>Rotifera</taxon>
        <taxon>Eurotatoria</taxon>
        <taxon>Bdelloidea</taxon>
        <taxon>Adinetida</taxon>
        <taxon>Adinetidae</taxon>
        <taxon>Adineta</taxon>
    </lineage>
</organism>
<accession>A0A820JP22</accession>
<proteinExistence type="predicted"/>
<name>A0A820JP22_9BILA</name>
<keyword evidence="1" id="KW-0812">Transmembrane</keyword>
<dbReference type="EMBL" id="CAJOBB010016509">
    <property type="protein sequence ID" value="CAF4329320.1"/>
    <property type="molecule type" value="Genomic_DNA"/>
</dbReference>
<comment type="caution">
    <text evidence="2">The sequence shown here is derived from an EMBL/GenBank/DDBJ whole genome shotgun (WGS) entry which is preliminary data.</text>
</comment>
<sequence>VSSTLSIDLLKPDYQTKPDFYYTEGLLKSKDPSDMYYNNVLTRPFAKIYRWHRYFTFSTQILCTYTVVLIVIYNLTCLLTFYGINSVKSQLDRIHILVLHQLNWDIDWGTSFVNDLFFCSFLSVIIYCSQIFNGLIK</sequence>
<evidence type="ECO:0000313" key="3">
    <source>
        <dbReference type="Proteomes" id="UP000663868"/>
    </source>
</evidence>
<reference evidence="2" key="1">
    <citation type="submission" date="2021-02" db="EMBL/GenBank/DDBJ databases">
        <authorList>
            <person name="Nowell W R."/>
        </authorList>
    </citation>
    <scope>NUCLEOTIDE SEQUENCE</scope>
</reference>
<evidence type="ECO:0000313" key="2">
    <source>
        <dbReference type="EMBL" id="CAF4329320.1"/>
    </source>
</evidence>
<feature type="non-terminal residue" evidence="2">
    <location>
        <position position="1"/>
    </location>
</feature>